<dbReference type="InterPro" id="IPR001173">
    <property type="entry name" value="Glyco_trans_2-like"/>
</dbReference>
<evidence type="ECO:0000313" key="3">
    <source>
        <dbReference type="Proteomes" id="UP000029707"/>
    </source>
</evidence>
<evidence type="ECO:0000259" key="1">
    <source>
        <dbReference type="Pfam" id="PF00535"/>
    </source>
</evidence>
<feature type="domain" description="Glycosyltransferase 2-like" evidence="1">
    <location>
        <begin position="13"/>
        <end position="140"/>
    </location>
</feature>
<name>A0A4U8TL58_9HELI</name>
<accession>A0A4U8TL58</accession>
<proteinExistence type="predicted"/>
<gene>
    <name evidence="2" type="ORF">LS65_007350</name>
</gene>
<keyword evidence="3" id="KW-1185">Reference proteome</keyword>
<dbReference type="Proteomes" id="UP000029707">
    <property type="component" value="Unassembled WGS sequence"/>
</dbReference>
<dbReference type="AlphaFoldDB" id="A0A4U8TL58"/>
<dbReference type="InterPro" id="IPR029044">
    <property type="entry name" value="Nucleotide-diphossugar_trans"/>
</dbReference>
<evidence type="ECO:0000313" key="2">
    <source>
        <dbReference type="EMBL" id="TLE00716.1"/>
    </source>
</evidence>
<dbReference type="Gene3D" id="3.90.550.10">
    <property type="entry name" value="Spore Coat Polysaccharide Biosynthesis Protein SpsA, Chain A"/>
    <property type="match status" value="1"/>
</dbReference>
<dbReference type="GO" id="GO:0016758">
    <property type="term" value="F:hexosyltransferase activity"/>
    <property type="evidence" value="ECO:0007669"/>
    <property type="project" value="UniProtKB-ARBA"/>
</dbReference>
<dbReference type="EMBL" id="JRMQ02000010">
    <property type="protein sequence ID" value="TLE00716.1"/>
    <property type="molecule type" value="Genomic_DNA"/>
</dbReference>
<organism evidence="2 3">
    <name type="scientific">Helicobacter japonicus</name>
    <dbReference type="NCBI Taxonomy" id="425400"/>
    <lineage>
        <taxon>Bacteria</taxon>
        <taxon>Pseudomonadati</taxon>
        <taxon>Campylobacterota</taxon>
        <taxon>Epsilonproteobacteria</taxon>
        <taxon>Campylobacterales</taxon>
        <taxon>Helicobacteraceae</taxon>
        <taxon>Helicobacter</taxon>
    </lineage>
</organism>
<comment type="caution">
    <text evidence="2">The sequence shown here is derived from an EMBL/GenBank/DDBJ whole genome shotgun (WGS) entry which is preliminary data.</text>
</comment>
<dbReference type="PANTHER" id="PTHR22916">
    <property type="entry name" value="GLYCOSYLTRANSFERASE"/>
    <property type="match status" value="1"/>
</dbReference>
<protein>
    <submittedName>
        <fullName evidence="2">Glycosyltransferase</fullName>
    </submittedName>
</protein>
<dbReference type="Pfam" id="PF00535">
    <property type="entry name" value="Glycos_transf_2"/>
    <property type="match status" value="1"/>
</dbReference>
<dbReference type="CDD" id="cd00761">
    <property type="entry name" value="Glyco_tranf_GTA_type"/>
    <property type="match status" value="1"/>
</dbReference>
<sequence length="366" mass="42472">MREFKPQDKPLVSVVIPIYNVEKYVAQCLDSIINQSYTNLEIICVNDGSTDSSGAIVQEYARKDYRIRYFEQENQGGGVARNTGLKKARGEWVLIFDSDDYMRSFAIESLLQRALQSKSQIVIAKSEELSENGNIVPMDWALRLDLLPQKEIFNYKDMGDCIFGFCVGWAWDKLYNRAFIESHNLRFEPVKSSNDLLFTFSSLVQADSISVCEKVLFTHRKHSTSVESSRDKVPTLFLSSVSKWRDSLIKMGIFSQVQRSFMNWTLSFCLWHLHTLKSNEAYYQLFVALKIALCDLGISHYPKAMFYDKKHYAQMRYILLVPLWLHKLNSFRVCDIKGIFRLRLSRNGSVIRIFGKTLYSNGKHYL</sequence>
<dbReference type="PANTHER" id="PTHR22916:SF3">
    <property type="entry name" value="UDP-GLCNAC:BETAGAL BETA-1,3-N-ACETYLGLUCOSAMINYLTRANSFERASE-LIKE PROTEIN 1"/>
    <property type="match status" value="1"/>
</dbReference>
<reference evidence="2 3" key="1">
    <citation type="journal article" date="2014" name="Genome Announc.">
        <title>Draft genome sequences of eight enterohepatic helicobacter species isolated from both laboratory and wild rodents.</title>
        <authorList>
            <person name="Sheh A."/>
            <person name="Shen Z."/>
            <person name="Fox J.G."/>
        </authorList>
    </citation>
    <scope>NUCLEOTIDE SEQUENCE [LARGE SCALE GENOMIC DNA]</scope>
    <source>
        <strain evidence="2 3">MIT 01-6451</strain>
    </source>
</reference>
<dbReference type="RefSeq" id="WP_138129815.1">
    <property type="nucleotide sequence ID" value="NZ_CANAXW010000006.1"/>
</dbReference>
<dbReference type="SUPFAM" id="SSF53448">
    <property type="entry name" value="Nucleotide-diphospho-sugar transferases"/>
    <property type="match status" value="1"/>
</dbReference>
<dbReference type="OrthoDB" id="5372349at2"/>